<evidence type="ECO:0000313" key="3">
    <source>
        <dbReference type="EMBL" id="CAI0551819.1"/>
    </source>
</evidence>
<dbReference type="InterPro" id="IPR046960">
    <property type="entry name" value="PPR_At4g14850-like_plant"/>
</dbReference>
<dbReference type="FunFam" id="1.25.40.10:FF:001815">
    <property type="entry name" value="Putative pentatricopeptide repeat-containing protein At1g56570"/>
    <property type="match status" value="1"/>
</dbReference>
<evidence type="ECO:0000256" key="2">
    <source>
        <dbReference type="PROSITE-ProRule" id="PRU00708"/>
    </source>
</evidence>
<feature type="repeat" description="PPR" evidence="2">
    <location>
        <begin position="73"/>
        <end position="107"/>
    </location>
</feature>
<evidence type="ECO:0008006" key="6">
    <source>
        <dbReference type="Google" id="ProtNLM"/>
    </source>
</evidence>
<name>A0AAV0R273_9ROSI</name>
<dbReference type="GO" id="GO:0009451">
    <property type="term" value="P:RNA modification"/>
    <property type="evidence" value="ECO:0007669"/>
    <property type="project" value="InterPro"/>
</dbReference>
<dbReference type="InterPro" id="IPR002885">
    <property type="entry name" value="PPR_rpt"/>
</dbReference>
<dbReference type="Pfam" id="PF13041">
    <property type="entry name" value="PPR_2"/>
    <property type="match status" value="3"/>
</dbReference>
<protein>
    <recommendedName>
        <fullName evidence="6">Pentatricopeptide repeat-containing protein</fullName>
    </recommendedName>
</protein>
<dbReference type="InterPro" id="IPR046848">
    <property type="entry name" value="E_motif"/>
</dbReference>
<dbReference type="Pfam" id="PF20431">
    <property type="entry name" value="E_motif"/>
    <property type="match status" value="1"/>
</dbReference>
<dbReference type="FunFam" id="1.25.40.10:FF:000090">
    <property type="entry name" value="Pentatricopeptide repeat-containing protein, chloroplastic"/>
    <property type="match status" value="1"/>
</dbReference>
<dbReference type="FunFam" id="1.25.40.10:FF:000344">
    <property type="entry name" value="Pentatricopeptide repeat-containing protein"/>
    <property type="match status" value="1"/>
</dbReference>
<reference evidence="3" key="1">
    <citation type="submission" date="2022-08" db="EMBL/GenBank/DDBJ databases">
        <authorList>
            <person name="Gutierrez-Valencia J."/>
        </authorList>
    </citation>
    <scope>NUCLEOTIDE SEQUENCE</scope>
</reference>
<dbReference type="EMBL" id="CAMGYJ010000010">
    <property type="protein sequence ID" value="CAI0551948.1"/>
    <property type="molecule type" value="Genomic_DNA"/>
</dbReference>
<feature type="repeat" description="PPR" evidence="2">
    <location>
        <begin position="376"/>
        <end position="410"/>
    </location>
</feature>
<evidence type="ECO:0000313" key="4">
    <source>
        <dbReference type="EMBL" id="CAI0551948.1"/>
    </source>
</evidence>
<dbReference type="InterPro" id="IPR011990">
    <property type="entry name" value="TPR-like_helical_dom_sf"/>
</dbReference>
<feature type="repeat" description="PPR" evidence="2">
    <location>
        <begin position="175"/>
        <end position="209"/>
    </location>
</feature>
<dbReference type="Proteomes" id="UP001154282">
    <property type="component" value="Unassembled WGS sequence"/>
</dbReference>
<dbReference type="GO" id="GO:0003723">
    <property type="term" value="F:RNA binding"/>
    <property type="evidence" value="ECO:0007669"/>
    <property type="project" value="InterPro"/>
</dbReference>
<sequence length="607" mass="67615">MRYTRRQLSALQSQPLPTFAEDFLQWSQTNNSSPFSAAPKGPSVLATSLIKSFFDQGLATEARDLFDEMPDRDVVAWTAMVTGYAARSQNTRAWGVFCEMLRKEIVPNAFTFSSVLKVCKGMKDVSRGRSVHSLVVKRGMEGFIYVDNALMDMYATCCTSMRDACMAFQHIREKNAVSWTTLITGYTHRGRGHSALRVFKQMIHEGVELNPHSFSIAVRACASTGSQSYGQQMHAAAMKHGFESDTPVMNSILDMYCRFVCLPLANQCFTEMRQKDLITWNTLISGYEKFDSTQSLLVFSRMESEGFTPNCFTFTSVTAACANLAVISCGQQVHGGIIRRGLNSNLALVNSLIDMYAKCGSITEAHKIFNEMPVRDLVSWTSMMIGYGAHGYGEEAVALFEEMVKADVKPDQIVFMAVLSSCSHAGLVDQGLNYFNSVMDHYKIKPNQEIYGCVVDLLGRAGRVEEAYELIQSMPFKPDESVWGALLSACKTHSLPGLAKLAALRVLDLQPNVVSTYVMLSNIYAAEGEWRESARMRKLMKEIVSKKVSGKSCIEVKNQVYSFVVGDTVGTHMERAYQTLGLLFQHMKEIDDEDEVDCLIHAIENGV</sequence>
<dbReference type="Pfam" id="PF01535">
    <property type="entry name" value="PPR"/>
    <property type="match status" value="3"/>
</dbReference>
<dbReference type="EMBL" id="CAMGYJ010000010">
    <property type="protein sequence ID" value="CAI0551819.1"/>
    <property type="molecule type" value="Genomic_DNA"/>
</dbReference>
<dbReference type="PANTHER" id="PTHR47926:SF448">
    <property type="entry name" value="PENTACOTRIPEPTIDE-REPEAT REGION OF PRORP DOMAIN-CONTAINING PROTEIN"/>
    <property type="match status" value="1"/>
</dbReference>
<feature type="repeat" description="PPR" evidence="2">
    <location>
        <begin position="345"/>
        <end position="375"/>
    </location>
</feature>
<organism evidence="3 5">
    <name type="scientific">Linum tenue</name>
    <dbReference type="NCBI Taxonomy" id="586396"/>
    <lineage>
        <taxon>Eukaryota</taxon>
        <taxon>Viridiplantae</taxon>
        <taxon>Streptophyta</taxon>
        <taxon>Embryophyta</taxon>
        <taxon>Tracheophyta</taxon>
        <taxon>Spermatophyta</taxon>
        <taxon>Magnoliopsida</taxon>
        <taxon>eudicotyledons</taxon>
        <taxon>Gunneridae</taxon>
        <taxon>Pentapetalae</taxon>
        <taxon>rosids</taxon>
        <taxon>fabids</taxon>
        <taxon>Malpighiales</taxon>
        <taxon>Linaceae</taxon>
        <taxon>Linum</taxon>
    </lineage>
</organism>
<gene>
    <name evidence="3" type="ORF">LITE_LOCUS46146</name>
    <name evidence="4" type="ORF">LITE_LOCUS46188</name>
</gene>
<dbReference type="PANTHER" id="PTHR47926">
    <property type="entry name" value="PENTATRICOPEPTIDE REPEAT-CONTAINING PROTEIN"/>
    <property type="match status" value="1"/>
</dbReference>
<dbReference type="NCBIfam" id="TIGR00756">
    <property type="entry name" value="PPR"/>
    <property type="match status" value="6"/>
</dbReference>
<proteinExistence type="predicted"/>
<keyword evidence="5" id="KW-1185">Reference proteome</keyword>
<dbReference type="PROSITE" id="PS51375">
    <property type="entry name" value="PPR"/>
    <property type="match status" value="4"/>
</dbReference>
<comment type="caution">
    <text evidence="3">The sequence shown here is derived from an EMBL/GenBank/DDBJ whole genome shotgun (WGS) entry which is preliminary data.</text>
</comment>
<dbReference type="AlphaFoldDB" id="A0AAV0R273"/>
<keyword evidence="1" id="KW-0677">Repeat</keyword>
<accession>A0AAV0R273</accession>
<dbReference type="SUPFAM" id="SSF48452">
    <property type="entry name" value="TPR-like"/>
    <property type="match status" value="1"/>
</dbReference>
<evidence type="ECO:0000256" key="1">
    <source>
        <dbReference type="ARBA" id="ARBA00022737"/>
    </source>
</evidence>
<dbReference type="Gene3D" id="1.25.40.10">
    <property type="entry name" value="Tetratricopeptide repeat domain"/>
    <property type="match status" value="5"/>
</dbReference>
<evidence type="ECO:0000313" key="5">
    <source>
        <dbReference type="Proteomes" id="UP001154282"/>
    </source>
</evidence>